<feature type="region of interest" description="Disordered" evidence="1">
    <location>
        <begin position="1"/>
        <end position="93"/>
    </location>
</feature>
<proteinExistence type="predicted"/>
<dbReference type="AlphaFoldDB" id="A0AA38U813"/>
<evidence type="ECO:0000256" key="1">
    <source>
        <dbReference type="SAM" id="MobiDB-lite"/>
    </source>
</evidence>
<reference evidence="2" key="1">
    <citation type="submission" date="2023-03" db="EMBL/GenBank/DDBJ databases">
        <title>Chromosome-scale reference genome and RAD-based genetic map of yellow starthistle (Centaurea solstitialis) reveal putative structural variation and QTLs associated with invader traits.</title>
        <authorList>
            <person name="Reatini B."/>
            <person name="Cang F.A."/>
            <person name="Jiang Q."/>
            <person name="Mckibben M.T.W."/>
            <person name="Barker M.S."/>
            <person name="Rieseberg L.H."/>
            <person name="Dlugosch K.M."/>
        </authorList>
    </citation>
    <scope>NUCLEOTIDE SEQUENCE</scope>
    <source>
        <strain evidence="2">CAN-66</strain>
        <tissue evidence="2">Leaf</tissue>
    </source>
</reference>
<feature type="compositionally biased region" description="Polar residues" evidence="1">
    <location>
        <begin position="66"/>
        <end position="77"/>
    </location>
</feature>
<protein>
    <submittedName>
        <fullName evidence="2">Uncharacterized protein</fullName>
    </submittedName>
</protein>
<evidence type="ECO:0000313" key="2">
    <source>
        <dbReference type="EMBL" id="KAJ9567811.1"/>
    </source>
</evidence>
<feature type="compositionally biased region" description="Basic and acidic residues" evidence="1">
    <location>
        <begin position="7"/>
        <end position="34"/>
    </location>
</feature>
<gene>
    <name evidence="2" type="ORF">OSB04_003777</name>
</gene>
<keyword evidence="3" id="KW-1185">Reference proteome</keyword>
<name>A0AA38U813_9ASTR</name>
<accession>A0AA38U813</accession>
<dbReference type="Proteomes" id="UP001172457">
    <property type="component" value="Chromosome 1"/>
</dbReference>
<organism evidence="2 3">
    <name type="scientific">Centaurea solstitialis</name>
    <name type="common">yellow star-thistle</name>
    <dbReference type="NCBI Taxonomy" id="347529"/>
    <lineage>
        <taxon>Eukaryota</taxon>
        <taxon>Viridiplantae</taxon>
        <taxon>Streptophyta</taxon>
        <taxon>Embryophyta</taxon>
        <taxon>Tracheophyta</taxon>
        <taxon>Spermatophyta</taxon>
        <taxon>Magnoliopsida</taxon>
        <taxon>eudicotyledons</taxon>
        <taxon>Gunneridae</taxon>
        <taxon>Pentapetalae</taxon>
        <taxon>asterids</taxon>
        <taxon>campanulids</taxon>
        <taxon>Asterales</taxon>
        <taxon>Asteraceae</taxon>
        <taxon>Carduoideae</taxon>
        <taxon>Cardueae</taxon>
        <taxon>Centaureinae</taxon>
        <taxon>Centaurea</taxon>
    </lineage>
</organism>
<sequence>MVKPSKAKGEGKPKGKGVDKGKRITVDDGEKRDWSQTVGGFMKDARTGLRPSVASQQEQEVKGADGSQTVASQQQVQGAEGVTKKVRKQRVKG</sequence>
<feature type="compositionally biased region" description="Basic residues" evidence="1">
    <location>
        <begin position="84"/>
        <end position="93"/>
    </location>
</feature>
<evidence type="ECO:0000313" key="3">
    <source>
        <dbReference type="Proteomes" id="UP001172457"/>
    </source>
</evidence>
<dbReference type="EMBL" id="JARYMX010000001">
    <property type="protein sequence ID" value="KAJ9567811.1"/>
    <property type="molecule type" value="Genomic_DNA"/>
</dbReference>
<comment type="caution">
    <text evidence="2">The sequence shown here is derived from an EMBL/GenBank/DDBJ whole genome shotgun (WGS) entry which is preliminary data.</text>
</comment>